<protein>
    <submittedName>
        <fullName evidence="1">Phenazine antibiotic biosynthesis protein</fullName>
    </submittedName>
</protein>
<dbReference type="RefSeq" id="WP_047195537.1">
    <property type="nucleotide sequence ID" value="NZ_CP011371.1"/>
</dbReference>
<dbReference type="InterPro" id="IPR042099">
    <property type="entry name" value="ANL_N_sf"/>
</dbReference>
<dbReference type="OrthoDB" id="179194at2"/>
<reference evidence="1 2" key="1">
    <citation type="submission" date="2015-05" db="EMBL/GenBank/DDBJ databases">
        <authorList>
            <person name="Tang B."/>
            <person name="Yu Y."/>
        </authorList>
    </citation>
    <scope>NUCLEOTIDE SEQUENCE [LARGE SCALE GENOMIC DNA]</scope>
    <source>
        <strain evidence="1 2">DSM 7029</strain>
    </source>
</reference>
<evidence type="ECO:0000313" key="2">
    <source>
        <dbReference type="Proteomes" id="UP000035352"/>
    </source>
</evidence>
<dbReference type="Gene3D" id="3.40.50.12780">
    <property type="entry name" value="N-terminal domain of ligase-like"/>
    <property type="match status" value="1"/>
</dbReference>
<dbReference type="PATRIC" id="fig|413882.6.peg.3538"/>
<organism evidence="1 2">
    <name type="scientific">Caldimonas brevitalea</name>
    <dbReference type="NCBI Taxonomy" id="413882"/>
    <lineage>
        <taxon>Bacteria</taxon>
        <taxon>Pseudomonadati</taxon>
        <taxon>Pseudomonadota</taxon>
        <taxon>Betaproteobacteria</taxon>
        <taxon>Burkholderiales</taxon>
        <taxon>Sphaerotilaceae</taxon>
        <taxon>Caldimonas</taxon>
    </lineage>
</organism>
<gene>
    <name evidence="1" type="ORF">AAW51_3389</name>
</gene>
<sequence length="369" mass="41135">MAQHSSYSDPILDCPATETPRPEELIEAAMKWHFSPQTGSPYWLERAKSLPFDPIRDVRTFEDLKLFPNVANELRDVRAEDLIPRGYASLSDLYGVYESGGTTGAPKRVVCMVDWMDRWLAFSQRHLDARGVPRGLNWLALMPDGPHIFGAALREGARRSSGILFTIDMDPRWVKKCIAEGRAEDAGRYAEHLIHQARFLLQTQDAGVLITTPPLLERIAKYDDLVELINRKIKIIQWGGAHMDADTRRLFQTEVFPGIQMQGGYGSTMVLGGSLERTDAGGTDWCIFDPLSPYISFSVVDPATGHPVPYGQRGQVVMNHISKGMLLVNNLERDTAVRVEPPPGQMGDSVADVKPVASFDNQQVIEGVY</sequence>
<evidence type="ECO:0000313" key="1">
    <source>
        <dbReference type="EMBL" id="AKJ30080.1"/>
    </source>
</evidence>
<dbReference type="SUPFAM" id="SSF56801">
    <property type="entry name" value="Acetyl-CoA synthetase-like"/>
    <property type="match status" value="1"/>
</dbReference>
<dbReference type="Proteomes" id="UP000035352">
    <property type="component" value="Chromosome"/>
</dbReference>
<dbReference type="EMBL" id="CP011371">
    <property type="protein sequence ID" value="AKJ30080.1"/>
    <property type="molecule type" value="Genomic_DNA"/>
</dbReference>
<keyword evidence="2" id="KW-1185">Reference proteome</keyword>
<proteinExistence type="predicted"/>
<dbReference type="KEGG" id="pbh:AAW51_3389"/>
<dbReference type="AlphaFoldDB" id="A0A0G3BU71"/>
<accession>A0A0G3BU71</accession>
<dbReference type="STRING" id="413882.AAW51_3389"/>
<name>A0A0G3BU71_9BURK</name>